<dbReference type="InterPro" id="IPR006343">
    <property type="entry name" value="DnaB/C_C"/>
</dbReference>
<comment type="caution">
    <text evidence="5">The sequence shown here is derived from an EMBL/GenBank/DDBJ whole genome shotgun (WGS) entry which is preliminary data.</text>
</comment>
<evidence type="ECO:0000313" key="6">
    <source>
        <dbReference type="Proteomes" id="UP000051638"/>
    </source>
</evidence>
<dbReference type="InterPro" id="IPR034829">
    <property type="entry name" value="DnaD-like_sf"/>
</dbReference>
<evidence type="ECO:0000256" key="1">
    <source>
        <dbReference type="ARBA" id="ARBA00093462"/>
    </source>
</evidence>
<evidence type="ECO:0000256" key="2">
    <source>
        <dbReference type="SAM" id="MobiDB-lite"/>
    </source>
</evidence>
<dbReference type="STRING" id="1423796.FC24_GL001049"/>
<dbReference type="PANTHER" id="PTHR37293:SF6">
    <property type="entry name" value="DNA REPLICATION PROTEIN DNAD"/>
    <property type="match status" value="1"/>
</dbReference>
<dbReference type="PANTHER" id="PTHR37293">
    <property type="entry name" value="PHAGE REPLICATION PROTEIN-RELATED"/>
    <property type="match status" value="1"/>
</dbReference>
<evidence type="ECO:0000259" key="4">
    <source>
        <dbReference type="Pfam" id="PF21984"/>
    </source>
</evidence>
<dbReference type="SUPFAM" id="SSF158499">
    <property type="entry name" value="DnaD domain-like"/>
    <property type="match status" value="1"/>
</dbReference>
<proteinExistence type="inferred from homology"/>
<keyword evidence="6" id="KW-1185">Reference proteome</keyword>
<evidence type="ECO:0000313" key="5">
    <source>
        <dbReference type="EMBL" id="KRM98710.1"/>
    </source>
</evidence>
<name>A0A0R2DD30_9LACO</name>
<dbReference type="Gene3D" id="1.10.10.630">
    <property type="entry name" value="DnaD domain-like"/>
    <property type="match status" value="1"/>
</dbReference>
<dbReference type="Pfam" id="PF07261">
    <property type="entry name" value="DnaB_2"/>
    <property type="match status" value="1"/>
</dbReference>
<dbReference type="InterPro" id="IPR053843">
    <property type="entry name" value="DnaD_N"/>
</dbReference>
<dbReference type="Pfam" id="PF21984">
    <property type="entry name" value="DnaD_N"/>
    <property type="match status" value="1"/>
</dbReference>
<dbReference type="NCBIfam" id="TIGR01446">
    <property type="entry name" value="DnaD_dom"/>
    <property type="match status" value="1"/>
</dbReference>
<dbReference type="AlphaFoldDB" id="A0A0R2DD30"/>
<gene>
    <name evidence="5" type="ORF">FC24_GL001049</name>
</gene>
<dbReference type="InterPro" id="IPR036388">
    <property type="entry name" value="WH-like_DNA-bd_sf"/>
</dbReference>
<comment type="similarity">
    <text evidence="1">Belongs to the DnaB/DnaD family.</text>
</comment>
<organism evidence="5 6">
    <name type="scientific">Loigolactobacillus rennini DSM 20253</name>
    <dbReference type="NCBI Taxonomy" id="1423796"/>
    <lineage>
        <taxon>Bacteria</taxon>
        <taxon>Bacillati</taxon>
        <taxon>Bacillota</taxon>
        <taxon>Bacilli</taxon>
        <taxon>Lactobacillales</taxon>
        <taxon>Lactobacillaceae</taxon>
        <taxon>Loigolactobacillus</taxon>
    </lineage>
</organism>
<accession>A0A0R2DD30</accession>
<dbReference type="Proteomes" id="UP000051638">
    <property type="component" value="Unassembled WGS sequence"/>
</dbReference>
<dbReference type="PATRIC" id="fig|1423796.3.peg.1073"/>
<evidence type="ECO:0000259" key="3">
    <source>
        <dbReference type="Pfam" id="PF07261"/>
    </source>
</evidence>
<dbReference type="Gene3D" id="1.10.10.10">
    <property type="entry name" value="Winged helix-like DNA-binding domain superfamily/Winged helix DNA-binding domain"/>
    <property type="match status" value="1"/>
</dbReference>
<sequence length="246" mass="28999">MLEKDDNMDERFMQKFINAGQTTVSSLLLAHFHELGMTNDEFLVYLQLKSFYDAGNHFPDMAIIAQRLRLSRPQIYQIIHRMIQKKVLTIDTSQDKSGRSQDQYDFRLLYRKLATLLTQAQQQATTTKKANQRQQLFEQIETEFGRPLSPMEFETVAAWLDEDHYQPEMVSLALREAVLNQAYSLKYMDRILLSWERKHLTSKQQVQREREKRQQQKPAAKTTASDHVPKIPMYNWADPADDQQQN</sequence>
<feature type="region of interest" description="Disordered" evidence="2">
    <location>
        <begin position="203"/>
        <end position="246"/>
    </location>
</feature>
<reference evidence="5 6" key="1">
    <citation type="journal article" date="2015" name="Genome Announc.">
        <title>Expanding the biotechnology potential of lactobacilli through comparative genomics of 213 strains and associated genera.</title>
        <authorList>
            <person name="Sun Z."/>
            <person name="Harris H.M."/>
            <person name="McCann A."/>
            <person name="Guo C."/>
            <person name="Argimon S."/>
            <person name="Zhang W."/>
            <person name="Yang X."/>
            <person name="Jeffery I.B."/>
            <person name="Cooney J.C."/>
            <person name="Kagawa T.F."/>
            <person name="Liu W."/>
            <person name="Song Y."/>
            <person name="Salvetti E."/>
            <person name="Wrobel A."/>
            <person name="Rasinkangas P."/>
            <person name="Parkhill J."/>
            <person name="Rea M.C."/>
            <person name="O'Sullivan O."/>
            <person name="Ritari J."/>
            <person name="Douillard F.P."/>
            <person name="Paul Ross R."/>
            <person name="Yang R."/>
            <person name="Briner A.E."/>
            <person name="Felis G.E."/>
            <person name="de Vos W.M."/>
            <person name="Barrangou R."/>
            <person name="Klaenhammer T.R."/>
            <person name="Caufield P.W."/>
            <person name="Cui Y."/>
            <person name="Zhang H."/>
            <person name="O'Toole P.W."/>
        </authorList>
    </citation>
    <scope>NUCLEOTIDE SEQUENCE [LARGE SCALE GENOMIC DNA]</scope>
    <source>
        <strain evidence="5 6">DSM 20253</strain>
    </source>
</reference>
<feature type="domain" description="DnaD N-terminal" evidence="4">
    <location>
        <begin position="24"/>
        <end position="123"/>
    </location>
</feature>
<dbReference type="EMBL" id="AYYI01000027">
    <property type="protein sequence ID" value="KRM98710.1"/>
    <property type="molecule type" value="Genomic_DNA"/>
</dbReference>
<feature type="domain" description="DnaB/C C-terminal" evidence="3">
    <location>
        <begin position="137"/>
        <end position="209"/>
    </location>
</feature>
<protein>
    <submittedName>
        <fullName evidence="5">Primosome component related protein</fullName>
    </submittedName>
</protein>
<dbReference type="InterPro" id="IPR053162">
    <property type="entry name" value="DnaD"/>
</dbReference>
<dbReference type="RefSeq" id="WP_235807314.1">
    <property type="nucleotide sequence ID" value="NZ_AYYI01000027.1"/>
</dbReference>